<sequence>MPGLVTLSSLAHAAQESGSYLARAARMMVGVPDYGQYLAHMRREHPQEAPLNYEEFFKNRMQARYGGGRAGCC</sequence>
<dbReference type="Proteomes" id="UP001303211">
    <property type="component" value="Chromosome"/>
</dbReference>
<dbReference type="Pfam" id="PF04328">
    <property type="entry name" value="Sel_put"/>
    <property type="match status" value="1"/>
</dbReference>
<dbReference type="EMBL" id="CP136921">
    <property type="protein sequence ID" value="WOO33500.1"/>
    <property type="molecule type" value="Genomic_DNA"/>
</dbReference>
<keyword evidence="2" id="KW-1185">Reference proteome</keyword>
<gene>
    <name evidence="1" type="ORF">P4826_05320</name>
</gene>
<dbReference type="RefSeq" id="WP_317702866.1">
    <property type="nucleotide sequence ID" value="NZ_CP136921.1"/>
</dbReference>
<dbReference type="PANTHER" id="PTHR38453:SF1">
    <property type="entry name" value="CYTOPLASMIC PROTEIN"/>
    <property type="match status" value="1"/>
</dbReference>
<evidence type="ECO:0000313" key="2">
    <source>
        <dbReference type="Proteomes" id="UP001303211"/>
    </source>
</evidence>
<name>A0ABZ0J7Q1_9BURK</name>
<evidence type="ECO:0000313" key="1">
    <source>
        <dbReference type="EMBL" id="WOO33500.1"/>
    </source>
</evidence>
<accession>A0ABZ0J7Q1</accession>
<proteinExistence type="predicted"/>
<dbReference type="PANTHER" id="PTHR38453">
    <property type="entry name" value="CYTOPLASMIC PROTEIN-RELATED"/>
    <property type="match status" value="1"/>
</dbReference>
<protein>
    <submittedName>
        <fullName evidence="1">YbdD/YjiX family protein</fullName>
    </submittedName>
</protein>
<reference evidence="1 2" key="1">
    <citation type="submission" date="2023-03" db="EMBL/GenBank/DDBJ databases">
        <title>Diaphorobacter basophil sp. nov., isolated from a sewage-treatment plant.</title>
        <authorList>
            <person name="Yang K."/>
        </authorList>
    </citation>
    <scope>NUCLEOTIDE SEQUENCE [LARGE SCALE GENOMIC DNA]</scope>
    <source>
        <strain evidence="1 2">Y-1</strain>
    </source>
</reference>
<dbReference type="InterPro" id="IPR007423">
    <property type="entry name" value="Sel_put"/>
</dbReference>
<organism evidence="1 2">
    <name type="scientific">Diaphorobacter limosus</name>
    <dbReference type="NCBI Taxonomy" id="3036128"/>
    <lineage>
        <taxon>Bacteria</taxon>
        <taxon>Pseudomonadati</taxon>
        <taxon>Pseudomonadota</taxon>
        <taxon>Betaproteobacteria</taxon>
        <taxon>Burkholderiales</taxon>
        <taxon>Comamonadaceae</taxon>
        <taxon>Diaphorobacter</taxon>
    </lineage>
</organism>